<organism evidence="1 2">
    <name type="scientific">Panagrolaimus superbus</name>
    <dbReference type="NCBI Taxonomy" id="310955"/>
    <lineage>
        <taxon>Eukaryota</taxon>
        <taxon>Metazoa</taxon>
        <taxon>Ecdysozoa</taxon>
        <taxon>Nematoda</taxon>
        <taxon>Chromadorea</taxon>
        <taxon>Rhabditida</taxon>
        <taxon>Tylenchina</taxon>
        <taxon>Panagrolaimomorpha</taxon>
        <taxon>Panagrolaimoidea</taxon>
        <taxon>Panagrolaimidae</taxon>
        <taxon>Panagrolaimus</taxon>
    </lineage>
</organism>
<evidence type="ECO:0000313" key="2">
    <source>
        <dbReference type="WBParaSite" id="PSU_v2.g10969.t1"/>
    </source>
</evidence>
<dbReference type="Proteomes" id="UP000887577">
    <property type="component" value="Unplaced"/>
</dbReference>
<protein>
    <submittedName>
        <fullName evidence="2">Uncharacterized protein</fullName>
    </submittedName>
</protein>
<keyword evidence="1" id="KW-1185">Reference proteome</keyword>
<evidence type="ECO:0000313" key="1">
    <source>
        <dbReference type="Proteomes" id="UP000887577"/>
    </source>
</evidence>
<accession>A0A914XWR0</accession>
<reference evidence="2" key="1">
    <citation type="submission" date="2022-11" db="UniProtKB">
        <authorList>
            <consortium name="WormBaseParasite"/>
        </authorList>
    </citation>
    <scope>IDENTIFICATION</scope>
</reference>
<dbReference type="InterPro" id="IPR050951">
    <property type="entry name" value="Retrovirus_Pol_polyprotein"/>
</dbReference>
<sequence>MPLLRIFGNKSGIGSVAIKRLARWAIILMNYNYTIEYRKTTEFGNADSLSRLPNPASTPSINLTDIEESVIATNQMEEELSPLNFDLLRSETLSDIELSTIKTWVKTGWPEKMESRWSTLGKSERSNNIG</sequence>
<dbReference type="AlphaFoldDB" id="A0A914XWR0"/>
<name>A0A914XWR0_9BILA</name>
<dbReference type="PANTHER" id="PTHR37984:SF5">
    <property type="entry name" value="PROTEIN NYNRIN-LIKE"/>
    <property type="match status" value="1"/>
</dbReference>
<dbReference type="WBParaSite" id="PSU_v2.g10969.t1">
    <property type="protein sequence ID" value="PSU_v2.g10969.t1"/>
    <property type="gene ID" value="PSU_v2.g10969"/>
</dbReference>
<proteinExistence type="predicted"/>
<dbReference type="PANTHER" id="PTHR37984">
    <property type="entry name" value="PROTEIN CBG26694"/>
    <property type="match status" value="1"/>
</dbReference>